<protein>
    <recommendedName>
        <fullName evidence="7">Glutamyl-tRNA(Gln) amidotransferase subunit A, mitochondrial</fullName>
        <shortName evidence="7">Glu-AdT subunit A</shortName>
        <ecNumber evidence="7">6.3.5.7</ecNumber>
    </recommendedName>
</protein>
<feature type="active site" description="Charge relay system" evidence="7">
    <location>
        <position position="188"/>
    </location>
</feature>
<organism evidence="9 10">
    <name type="scientific">Basidiobolus meristosporus CBS 931.73</name>
    <dbReference type="NCBI Taxonomy" id="1314790"/>
    <lineage>
        <taxon>Eukaryota</taxon>
        <taxon>Fungi</taxon>
        <taxon>Fungi incertae sedis</taxon>
        <taxon>Zoopagomycota</taxon>
        <taxon>Entomophthoromycotina</taxon>
        <taxon>Basidiobolomycetes</taxon>
        <taxon>Basidiobolales</taxon>
        <taxon>Basidiobolaceae</taxon>
        <taxon>Basidiobolus</taxon>
    </lineage>
</organism>
<evidence type="ECO:0000256" key="6">
    <source>
        <dbReference type="ARBA" id="ARBA00047407"/>
    </source>
</evidence>
<comment type="subcellular location">
    <subcellularLocation>
        <location evidence="7">Mitochondrion</location>
    </subcellularLocation>
</comment>
<keyword evidence="4 7" id="KW-0067">ATP-binding</keyword>
<evidence type="ECO:0000256" key="4">
    <source>
        <dbReference type="ARBA" id="ARBA00022840"/>
    </source>
</evidence>
<dbReference type="OrthoDB" id="421993at2759"/>
<dbReference type="GO" id="GO:0050567">
    <property type="term" value="F:glutaminyl-tRNA synthase (glutamine-hydrolyzing) activity"/>
    <property type="evidence" value="ECO:0007669"/>
    <property type="project" value="UniProtKB-UniRule"/>
</dbReference>
<evidence type="ECO:0000313" key="9">
    <source>
        <dbReference type="EMBL" id="ORY06837.1"/>
    </source>
</evidence>
<dbReference type="InterPro" id="IPR000120">
    <property type="entry name" value="Amidase"/>
</dbReference>
<comment type="similarity">
    <text evidence="1 7">Belongs to the amidase family. GatA subfamily.</text>
</comment>
<dbReference type="InterPro" id="IPR020556">
    <property type="entry name" value="Amidase_CS"/>
</dbReference>
<dbReference type="FunCoup" id="A0A1Y1Z9X9">
    <property type="interactions" value="263"/>
</dbReference>
<dbReference type="InParanoid" id="A0A1Y1Z9X9"/>
<dbReference type="GO" id="GO:0070681">
    <property type="term" value="P:glutaminyl-tRNAGln biosynthesis via transamidation"/>
    <property type="evidence" value="ECO:0007669"/>
    <property type="project" value="UniProtKB-UniRule"/>
</dbReference>
<dbReference type="InterPro" id="IPR023631">
    <property type="entry name" value="Amidase_dom"/>
</dbReference>
<dbReference type="GO" id="GO:0032543">
    <property type="term" value="P:mitochondrial translation"/>
    <property type="evidence" value="ECO:0007669"/>
    <property type="project" value="UniProtKB-UniRule"/>
</dbReference>
<dbReference type="GO" id="GO:0005524">
    <property type="term" value="F:ATP binding"/>
    <property type="evidence" value="ECO:0007669"/>
    <property type="project" value="UniProtKB-KW"/>
</dbReference>
<evidence type="ECO:0000256" key="7">
    <source>
        <dbReference type="HAMAP-Rule" id="MF_03150"/>
    </source>
</evidence>
<dbReference type="InterPro" id="IPR036928">
    <property type="entry name" value="AS_sf"/>
</dbReference>
<dbReference type="EC" id="6.3.5.7" evidence="7"/>
<comment type="caution">
    <text evidence="9">The sequence shown here is derived from an EMBL/GenBank/DDBJ whole genome shotgun (WGS) entry which is preliminary data.</text>
</comment>
<sequence>MKSGLLSVTKRLLLRETCSSGVLKPLFTAALRKQSTFVASSQPKIQLGTCLNNIETYNSKINAFSSVTDRATLLHIESQKKAEVSAESPLEGLPIAVKANFCTKDFPTTCGSNMLKDFTSPYDASVVQYIKDSGGIIIGKTNMDEFGMGSANTFSAHGITYNPATLKLGGNSSLVDLDEDLLRVAGGSSGGSAAAVAADMCFAALGSDTGGSVRLPASYCGVVGFKPSYGRCSRYGLISYANSLDTVGILAKSVDSVEKVYDVISRYDARDPTAIPTEIRTQIDEDRAKLDLFNSPGLEGLRVGVPEEYYVEELTQPSLDTWKRSIEFLRSEGATIVPVSCPYTPYALSAYYILAPAEASSNLARYDGVRYGHRDCENVPKAGELYSKTRDEGFGPEVQRRILLGTYVLTANAYDQYFLQAQKIRRLIQEDFNQVFALPNRLSPTSASTKKHTNADVHVLITPAAISTAPLVKDYQATKNPVDAYVNDVMTIPPSLAGIPAITVPFGISDVDGHPIGVQLLSQYGDEKTLLKVAAHLEAGKQA</sequence>
<evidence type="ECO:0000256" key="5">
    <source>
        <dbReference type="ARBA" id="ARBA00022917"/>
    </source>
</evidence>
<dbReference type="Gene3D" id="3.90.1300.10">
    <property type="entry name" value="Amidase signature (AS) domain"/>
    <property type="match status" value="1"/>
</dbReference>
<proteinExistence type="inferred from homology"/>
<keyword evidence="10" id="KW-1185">Reference proteome</keyword>
<evidence type="ECO:0000256" key="3">
    <source>
        <dbReference type="ARBA" id="ARBA00022741"/>
    </source>
</evidence>
<reference evidence="9 10" key="1">
    <citation type="submission" date="2016-07" db="EMBL/GenBank/DDBJ databases">
        <title>Pervasive Adenine N6-methylation of Active Genes in Fungi.</title>
        <authorList>
            <consortium name="DOE Joint Genome Institute"/>
            <person name="Mondo S.J."/>
            <person name="Dannebaum R.O."/>
            <person name="Kuo R.C."/>
            <person name="Labutti K."/>
            <person name="Haridas S."/>
            <person name="Kuo A."/>
            <person name="Salamov A."/>
            <person name="Ahrendt S.R."/>
            <person name="Lipzen A."/>
            <person name="Sullivan W."/>
            <person name="Andreopoulos W.B."/>
            <person name="Clum A."/>
            <person name="Lindquist E."/>
            <person name="Daum C."/>
            <person name="Ramamoorthy G.K."/>
            <person name="Gryganskyi A."/>
            <person name="Culley D."/>
            <person name="Magnuson J.K."/>
            <person name="James T.Y."/>
            <person name="O'Malley M.A."/>
            <person name="Stajich J.E."/>
            <person name="Spatafora J.W."/>
            <person name="Visel A."/>
            <person name="Grigoriev I.V."/>
        </authorList>
    </citation>
    <scope>NUCLEOTIDE SEQUENCE [LARGE SCALE GENOMIC DNA]</scope>
    <source>
        <strain evidence="9 10">CBS 931.73</strain>
    </source>
</reference>
<dbReference type="AlphaFoldDB" id="A0A1Y1Z9X9"/>
<feature type="domain" description="Amidase" evidence="8">
    <location>
        <begin position="49"/>
        <end position="531"/>
    </location>
</feature>
<comment type="catalytic activity">
    <reaction evidence="6 7">
        <text>L-glutamyl-tRNA(Gln) + L-glutamine + ATP + H2O = L-glutaminyl-tRNA(Gln) + L-glutamate + ADP + phosphate + H(+)</text>
        <dbReference type="Rhea" id="RHEA:17521"/>
        <dbReference type="Rhea" id="RHEA-COMP:9681"/>
        <dbReference type="Rhea" id="RHEA-COMP:9684"/>
        <dbReference type="ChEBI" id="CHEBI:15377"/>
        <dbReference type="ChEBI" id="CHEBI:15378"/>
        <dbReference type="ChEBI" id="CHEBI:29985"/>
        <dbReference type="ChEBI" id="CHEBI:30616"/>
        <dbReference type="ChEBI" id="CHEBI:43474"/>
        <dbReference type="ChEBI" id="CHEBI:58359"/>
        <dbReference type="ChEBI" id="CHEBI:78520"/>
        <dbReference type="ChEBI" id="CHEBI:78521"/>
        <dbReference type="ChEBI" id="CHEBI:456216"/>
        <dbReference type="EC" id="6.3.5.7"/>
    </reaction>
</comment>
<accession>A0A1Y1Z9X9</accession>
<comment type="function">
    <text evidence="7">Allows the formation of correctly charged Gln-tRNA(Gln) through the transamidation of misacylated Glu-tRNA(Gln) in the mitochondria. The reaction takes place in the presence of glutamine and ATP through an activated gamma-phospho-Glu-tRNA(Gln).</text>
</comment>
<dbReference type="PANTHER" id="PTHR11895">
    <property type="entry name" value="TRANSAMIDASE"/>
    <property type="match status" value="1"/>
</dbReference>
<evidence type="ECO:0000256" key="2">
    <source>
        <dbReference type="ARBA" id="ARBA00022598"/>
    </source>
</evidence>
<keyword evidence="2 7" id="KW-0436">Ligase</keyword>
<comment type="subunit">
    <text evidence="7">Subunit of the heterotrimeric GatCAB amidotransferase (AdT) complex, composed of A, B and C subunits.</text>
</comment>
<evidence type="ECO:0000259" key="8">
    <source>
        <dbReference type="Pfam" id="PF01425"/>
    </source>
</evidence>
<dbReference type="NCBIfam" id="TIGR00132">
    <property type="entry name" value="gatA"/>
    <property type="match status" value="1"/>
</dbReference>
<keyword evidence="3 7" id="KW-0547">Nucleotide-binding</keyword>
<dbReference type="GO" id="GO:0016740">
    <property type="term" value="F:transferase activity"/>
    <property type="evidence" value="ECO:0007669"/>
    <property type="project" value="UniProtKB-KW"/>
</dbReference>
<dbReference type="GO" id="GO:0005739">
    <property type="term" value="C:mitochondrion"/>
    <property type="evidence" value="ECO:0007669"/>
    <property type="project" value="UniProtKB-SubCell"/>
</dbReference>
<dbReference type="HAMAP" id="MF_00120">
    <property type="entry name" value="GatA"/>
    <property type="match status" value="1"/>
</dbReference>
<evidence type="ECO:0000313" key="10">
    <source>
        <dbReference type="Proteomes" id="UP000193498"/>
    </source>
</evidence>
<dbReference type="GO" id="GO:0030956">
    <property type="term" value="C:glutamyl-tRNA(Gln) amidotransferase complex"/>
    <property type="evidence" value="ECO:0007669"/>
    <property type="project" value="UniProtKB-UniRule"/>
</dbReference>
<dbReference type="PROSITE" id="PS00571">
    <property type="entry name" value="AMIDASES"/>
    <property type="match status" value="1"/>
</dbReference>
<evidence type="ECO:0000256" key="1">
    <source>
        <dbReference type="ARBA" id="ARBA00008069"/>
    </source>
</evidence>
<name>A0A1Y1Z9X9_9FUNG</name>
<feature type="active site" description="Acyl-ester intermediate" evidence="7">
    <location>
        <position position="212"/>
    </location>
</feature>
<keyword evidence="5 7" id="KW-0648">Protein biosynthesis</keyword>
<dbReference type="EMBL" id="MCFE01000013">
    <property type="protein sequence ID" value="ORY06837.1"/>
    <property type="molecule type" value="Genomic_DNA"/>
</dbReference>
<feature type="active site" description="Charge relay system" evidence="7">
    <location>
        <position position="98"/>
    </location>
</feature>
<dbReference type="Proteomes" id="UP000193498">
    <property type="component" value="Unassembled WGS sequence"/>
</dbReference>
<dbReference type="Pfam" id="PF01425">
    <property type="entry name" value="Amidase"/>
    <property type="match status" value="1"/>
</dbReference>
<dbReference type="InterPro" id="IPR004412">
    <property type="entry name" value="GatA"/>
</dbReference>
<dbReference type="SUPFAM" id="SSF75304">
    <property type="entry name" value="Amidase signature (AS) enzymes"/>
    <property type="match status" value="1"/>
</dbReference>
<keyword evidence="7" id="KW-0496">Mitochondrion</keyword>
<dbReference type="PANTHER" id="PTHR11895:SF7">
    <property type="entry name" value="GLUTAMYL-TRNA(GLN) AMIDOTRANSFERASE SUBUNIT A, MITOCHONDRIAL"/>
    <property type="match status" value="1"/>
</dbReference>
<dbReference type="STRING" id="1314790.A0A1Y1Z9X9"/>
<keyword evidence="9" id="KW-0808">Transferase</keyword>
<gene>
    <name evidence="9" type="ORF">K493DRAFT_332973</name>
</gene>